<keyword evidence="4" id="KW-0472">Membrane</keyword>
<evidence type="ECO:0000259" key="7">
    <source>
        <dbReference type="PROSITE" id="PS50095"/>
    </source>
</evidence>
<dbReference type="FunCoup" id="E0VCC7">
    <property type="interactions" value="1009"/>
</dbReference>
<sequence>MTLSNRCQSRLCDYFVVCGLDITSGLEPDYLSGDVLCPPIRRSFKGKVLQHFPNNNSGNPFDNDSICMLSLPKGLQFATQKQIIEPNFHSFVVTREDGSRYYGFSFIFYEEVKNKQVCNAMHTLQAMYLTELSSANFTKNKQFNNSKSLPKHFKISNNQSSHYYDCNKDILYVTKSIVVVMQLPFVTASQKFLYALHKYAFSKHEVPDELSLESYVYYFLYEIPMPQPGRSVQFQIVNLKENLILQRPISIEELPILDFSIHSLFTLLSVDVILQLFTCILLEHQVLLCSSDFQTLMLVAECLTSLLFPFSWQHVYVPILPNSLHHFLDAPVPFIMGIHSYDAQIKPTVSGDWCYINIDNNDIEIPEELPTFPKFNEFRSEIYNLLKKFNISANVTNPSKFFNTMTNSVIVLDSEGKSSDQNRINHYLKKNSEEIEELEKNNFKDVHNNWTYEDELKFNNSVRETFLNRFVNIFHSYEHFVILPNEKEKTEWLRERETMQNFDKATFLSDQATHHLPFLSQFLETQMFASFIDSKILATFNEIDPNLRVFDKRIKNSRKRNCRDVTGKKEKHESCESAIRESLLLLEKRFSTVDVFVPAPTEVLRCSEPIKYSNKTPGVFPFLDASALNKEPVKRNPPYIQWPQQRKQNDLLNDENSGTTLSSISYHNKLNKNTSALDQSPARLAQANWNFVEKLLKDCKLKTNRMVLEKMGAEGLILGKEQIGNIEENTLIASLCDLLERVWSHAVQQKQGKSALWNHLLKYQEYEENSLKTPDINYVKKDSSSSLGRHVDKNLSLGNNSSVTPDFRSLDRKYLDSTNENALLTPLPLSVTFDIKNVQAMTEIKSQIGYARAWIRLALEKKLLSWYLHKLLSAKDLLKSQYKRNAFLRCEEEREQFLYHLLSLNAVDYYCFTNTYLTTKLPYRVIIIPSKKLYVSTVISNAWVAISGTIGETSQVSIPKGSMDFIVTHKNLGMLTSLRIGQDTNGTSGNWMLEKILIRCEVTGHTFRFPCRRYLGKGVDDGSSERLLIAELIRSKEDLNVNDTSCNAKINNLVQCRSPLLSRKENKLSLSEIQHMIGDSVNSVVKYFHRFATSRQRENRAKLTPLLCGEMGLVHSLEQAFLYGFKSKSFFGRNLYLWDYFLRVKEQFDILLQESRYNKHADAGSSLDRKLKNINLRHDDNSDIENENNTGRQSREKMRRRPDLDHIPRSSGLQTFAPHKNVRKNSQTRTNTQKDNATECNKMTNSTTDSNKLVMEKFREIVSKIENCPRPFGKDGKFQRFICFGVSSITSGIEINN</sequence>
<dbReference type="Pfam" id="PF01477">
    <property type="entry name" value="PLAT"/>
    <property type="match status" value="1"/>
</dbReference>
<keyword evidence="12" id="KW-1185">Reference proteome</keyword>
<dbReference type="PROSITE" id="PS50211">
    <property type="entry name" value="DENN"/>
    <property type="match status" value="1"/>
</dbReference>
<dbReference type="Pfam" id="PF03456">
    <property type="entry name" value="uDENN"/>
    <property type="match status" value="1"/>
</dbReference>
<dbReference type="CTD" id="8231517"/>
<evidence type="ECO:0000256" key="6">
    <source>
        <dbReference type="SAM" id="MobiDB-lite"/>
    </source>
</evidence>
<dbReference type="Proteomes" id="UP000009046">
    <property type="component" value="Unassembled WGS sequence"/>
</dbReference>
<feature type="compositionally biased region" description="Basic and acidic residues" evidence="6">
    <location>
        <begin position="1193"/>
        <end position="1208"/>
    </location>
</feature>
<dbReference type="PROSITE" id="PS50095">
    <property type="entry name" value="PLAT"/>
    <property type="match status" value="1"/>
</dbReference>
<dbReference type="EMBL" id="AAZO01001022">
    <property type="status" value="NOT_ANNOTATED_CDS"/>
    <property type="molecule type" value="Genomic_DNA"/>
</dbReference>
<feature type="region of interest" description="Disordered" evidence="6">
    <location>
        <begin position="1178"/>
        <end position="1247"/>
    </location>
</feature>
<dbReference type="InterPro" id="IPR001194">
    <property type="entry name" value="cDENN_dom"/>
</dbReference>
<feature type="domain" description="UDENN" evidence="8">
    <location>
        <begin position="29"/>
        <end position="542"/>
    </location>
</feature>
<gene>
    <name evidence="11" type="primary">8231517</name>
    <name evidence="10" type="ORF">Phum_PHUM085450</name>
</gene>
<evidence type="ECO:0000256" key="2">
    <source>
        <dbReference type="ARBA" id="ARBA00006664"/>
    </source>
</evidence>
<comment type="similarity">
    <text evidence="2">Belongs to the RAB6IP1 family.</text>
</comment>
<dbReference type="eggNOG" id="KOG2080">
    <property type="taxonomic scope" value="Eukaryota"/>
</dbReference>
<dbReference type="InterPro" id="IPR001024">
    <property type="entry name" value="PLAT/LH2_dom"/>
</dbReference>
<dbReference type="Gene3D" id="2.60.60.20">
    <property type="entry name" value="PLAT/LH2 domain"/>
    <property type="match status" value="1"/>
</dbReference>
<dbReference type="RefSeq" id="XP_002423771.1">
    <property type="nucleotide sequence ID" value="XM_002423726.1"/>
</dbReference>
<feature type="domain" description="RUN" evidence="9">
    <location>
        <begin position="726"/>
        <end position="919"/>
    </location>
</feature>
<dbReference type="SUPFAM" id="SSF140741">
    <property type="entry name" value="RUN domain-like"/>
    <property type="match status" value="2"/>
</dbReference>
<evidence type="ECO:0000313" key="12">
    <source>
        <dbReference type="Proteomes" id="UP000009046"/>
    </source>
</evidence>
<dbReference type="KEGG" id="phu:Phum_PHUM085450"/>
<dbReference type="SMART" id="SM00801">
    <property type="entry name" value="dDENN"/>
    <property type="match status" value="1"/>
</dbReference>
<dbReference type="GeneID" id="8231517"/>
<evidence type="ECO:0000256" key="4">
    <source>
        <dbReference type="ARBA" id="ARBA00023136"/>
    </source>
</evidence>
<dbReference type="OrthoDB" id="6019893at2759"/>
<feature type="domain" description="PLAT" evidence="7">
    <location>
        <begin position="921"/>
        <end position="1029"/>
    </location>
</feature>
<evidence type="ECO:0000259" key="9">
    <source>
        <dbReference type="PROSITE" id="PS50826"/>
    </source>
</evidence>
<dbReference type="EnsemblMetazoa" id="PHUM085450-RA">
    <property type="protein sequence ID" value="PHUM085450-PA"/>
    <property type="gene ID" value="PHUM085450"/>
</dbReference>
<dbReference type="InterPro" id="IPR004012">
    <property type="entry name" value="Run_dom"/>
</dbReference>
<dbReference type="InterPro" id="IPR043153">
    <property type="entry name" value="DENN_C"/>
</dbReference>
<dbReference type="Pfam" id="PF02141">
    <property type="entry name" value="DENN"/>
    <property type="match status" value="1"/>
</dbReference>
<dbReference type="GO" id="GO:0005085">
    <property type="term" value="F:guanyl-nucleotide exchange factor activity"/>
    <property type="evidence" value="ECO:0007669"/>
    <property type="project" value="InterPro"/>
</dbReference>
<dbReference type="EMBL" id="DS235053">
    <property type="protein sequence ID" value="EEB11033.1"/>
    <property type="molecule type" value="Genomic_DNA"/>
</dbReference>
<reference evidence="11" key="3">
    <citation type="submission" date="2020-05" db="UniProtKB">
        <authorList>
            <consortium name="EnsemblMetazoa"/>
        </authorList>
    </citation>
    <scope>IDENTIFICATION</scope>
    <source>
        <strain evidence="11">USDA</strain>
    </source>
</reference>
<dbReference type="PANTHER" id="PTHR46070">
    <property type="entry name" value="PINSTRIPE, ISOFORM A"/>
    <property type="match status" value="1"/>
</dbReference>
<reference evidence="10" key="2">
    <citation type="submission" date="2007-04" db="EMBL/GenBank/DDBJ databases">
        <title>The genome of the human body louse.</title>
        <authorList>
            <consortium name="The Human Body Louse Genome Consortium"/>
            <person name="Kirkness E."/>
            <person name="Walenz B."/>
            <person name="Hass B."/>
            <person name="Bruggner R."/>
            <person name="Strausberg R."/>
        </authorList>
    </citation>
    <scope>NUCLEOTIDE SEQUENCE</scope>
    <source>
        <strain evidence="10">USDA</strain>
    </source>
</reference>
<dbReference type="InterPro" id="IPR037516">
    <property type="entry name" value="Tripartite_DENN"/>
</dbReference>
<dbReference type="Gene3D" id="3.30.450.200">
    <property type="match status" value="1"/>
</dbReference>
<proteinExistence type="inferred from homology"/>
<dbReference type="PANTHER" id="PTHR46070:SF1">
    <property type="entry name" value="PINSTRIPE, ISOFORM A"/>
    <property type="match status" value="1"/>
</dbReference>
<dbReference type="Gene3D" id="3.40.50.11500">
    <property type="match status" value="1"/>
</dbReference>
<dbReference type="EMBL" id="AAZO01001023">
    <property type="status" value="NOT_ANNOTATED_CDS"/>
    <property type="molecule type" value="Genomic_DNA"/>
</dbReference>
<dbReference type="InterPro" id="IPR005112">
    <property type="entry name" value="dDENN_dom"/>
</dbReference>
<protein>
    <submittedName>
        <fullName evidence="10 11">Rab6-interacting protein, putative</fullName>
    </submittedName>
</protein>
<dbReference type="SMART" id="SM00799">
    <property type="entry name" value="DENN"/>
    <property type="match status" value="1"/>
</dbReference>
<dbReference type="InParanoid" id="E0VCC7"/>
<evidence type="ECO:0000256" key="1">
    <source>
        <dbReference type="ARBA" id="ARBA00004370"/>
    </source>
</evidence>
<evidence type="ECO:0000313" key="10">
    <source>
        <dbReference type="EMBL" id="EEB11033.1"/>
    </source>
</evidence>
<dbReference type="HOGENOM" id="CLU_004201_2_0_1"/>
<dbReference type="InterPro" id="IPR047278">
    <property type="entry name" value="DEN5A/B"/>
</dbReference>
<comment type="caution">
    <text evidence="5">Lacks conserved residue(s) required for the propagation of feature annotation.</text>
</comment>
<keyword evidence="3" id="KW-0677">Repeat</keyword>
<dbReference type="InterPro" id="IPR036392">
    <property type="entry name" value="PLAT/LH2_dom_sf"/>
</dbReference>
<dbReference type="GO" id="GO:0016020">
    <property type="term" value="C:membrane"/>
    <property type="evidence" value="ECO:0007669"/>
    <property type="project" value="UniProtKB-SubCell"/>
</dbReference>
<dbReference type="STRING" id="121224.E0VCC7"/>
<dbReference type="Pfam" id="PF02759">
    <property type="entry name" value="RUN"/>
    <property type="match status" value="1"/>
</dbReference>
<evidence type="ECO:0000256" key="5">
    <source>
        <dbReference type="PROSITE-ProRule" id="PRU00152"/>
    </source>
</evidence>
<accession>E0VCC7</accession>
<dbReference type="Pfam" id="PF03455">
    <property type="entry name" value="dDENN"/>
    <property type="match status" value="1"/>
</dbReference>
<organism>
    <name type="scientific">Pediculus humanus subsp. corporis</name>
    <name type="common">Body louse</name>
    <dbReference type="NCBI Taxonomy" id="121224"/>
    <lineage>
        <taxon>Eukaryota</taxon>
        <taxon>Metazoa</taxon>
        <taxon>Ecdysozoa</taxon>
        <taxon>Arthropoda</taxon>
        <taxon>Hexapoda</taxon>
        <taxon>Insecta</taxon>
        <taxon>Pterygota</taxon>
        <taxon>Neoptera</taxon>
        <taxon>Paraneoptera</taxon>
        <taxon>Psocodea</taxon>
        <taxon>Troctomorpha</taxon>
        <taxon>Phthiraptera</taxon>
        <taxon>Anoplura</taxon>
        <taxon>Pediculidae</taxon>
        <taxon>Pediculus</taxon>
    </lineage>
</organism>
<evidence type="ECO:0000256" key="3">
    <source>
        <dbReference type="ARBA" id="ARBA00022737"/>
    </source>
</evidence>
<dbReference type="Gene3D" id="1.20.58.900">
    <property type="match status" value="2"/>
</dbReference>
<dbReference type="GO" id="GO:0031267">
    <property type="term" value="F:small GTPase binding"/>
    <property type="evidence" value="ECO:0007669"/>
    <property type="project" value="InterPro"/>
</dbReference>
<evidence type="ECO:0000313" key="11">
    <source>
        <dbReference type="EnsemblMetazoa" id="PHUM085450-PA"/>
    </source>
</evidence>
<dbReference type="SUPFAM" id="SSF49723">
    <property type="entry name" value="Lipase/lipooxygenase domain (PLAT/LH2 domain)"/>
    <property type="match status" value="1"/>
</dbReference>
<dbReference type="InterPro" id="IPR037213">
    <property type="entry name" value="Run_dom_sf"/>
</dbReference>
<dbReference type="OMA" id="QQPYLHA"/>
<dbReference type="SMART" id="SM00800">
    <property type="entry name" value="uDENN"/>
    <property type="match status" value="1"/>
</dbReference>
<dbReference type="VEuPathDB" id="VectorBase:PHUM085450"/>
<dbReference type="PROSITE" id="PS50826">
    <property type="entry name" value="RUN"/>
    <property type="match status" value="1"/>
</dbReference>
<reference evidence="10" key="1">
    <citation type="submission" date="2007-04" db="EMBL/GenBank/DDBJ databases">
        <title>Annotation of Pediculus humanus corporis strain USDA.</title>
        <authorList>
            <person name="Kirkness E."/>
            <person name="Hannick L."/>
            <person name="Hass B."/>
            <person name="Bruggner R."/>
            <person name="Lawson D."/>
            <person name="Bidwell S."/>
            <person name="Joardar V."/>
            <person name="Caler E."/>
            <person name="Walenz B."/>
            <person name="Inman J."/>
            <person name="Schobel S."/>
            <person name="Galinsky K."/>
            <person name="Amedeo P."/>
            <person name="Strausberg R."/>
        </authorList>
    </citation>
    <scope>NUCLEOTIDE SEQUENCE</scope>
    <source>
        <strain evidence="10">USDA</strain>
    </source>
</reference>
<dbReference type="SMART" id="SM00593">
    <property type="entry name" value="RUN"/>
    <property type="match status" value="1"/>
</dbReference>
<feature type="compositionally biased region" description="Polar residues" evidence="6">
    <location>
        <begin position="1224"/>
        <end position="1247"/>
    </location>
</feature>
<dbReference type="InterPro" id="IPR005113">
    <property type="entry name" value="uDENN_dom"/>
</dbReference>
<evidence type="ECO:0000259" key="8">
    <source>
        <dbReference type="PROSITE" id="PS50211"/>
    </source>
</evidence>
<name>E0VCC7_PEDHC</name>
<dbReference type="CDD" id="cd17677">
    <property type="entry name" value="RUN1_DENND5"/>
    <property type="match status" value="1"/>
</dbReference>
<comment type="subcellular location">
    <subcellularLocation>
        <location evidence="1">Membrane</location>
    </subcellularLocation>
</comment>